<dbReference type="Pfam" id="PF00712">
    <property type="entry name" value="DNA_pol3_beta"/>
    <property type="match status" value="1"/>
</dbReference>
<evidence type="ECO:0000256" key="7">
    <source>
        <dbReference type="ARBA" id="ARBA00022932"/>
    </source>
</evidence>
<comment type="function">
    <text evidence="9">Confers DNA tethering and processivity to DNA polymerases and other proteins. Acts as a clamp, forming a ring around DNA (a reaction catalyzed by the clamp-loading complex) which diffuses in an ATP-independent manner freely and bidirectionally along dsDNA. Initially characterized for its ability to contact the catalytic subunit of DNA polymerase III (Pol III), a complex, multichain enzyme responsible for most of the replicative synthesis in bacteria; Pol III exhibits 3'-5' exonuclease proofreading activity. The beta chain is required for initiation of replication as well as for processivity of DNA replication.</text>
</comment>
<dbReference type="AlphaFoldDB" id="H0UMP6"/>
<dbReference type="eggNOG" id="COG0592">
    <property type="taxonomic scope" value="Bacteria"/>
</dbReference>
<dbReference type="SUPFAM" id="SSF55979">
    <property type="entry name" value="DNA clamp"/>
    <property type="match status" value="3"/>
</dbReference>
<dbReference type="GO" id="GO:0006271">
    <property type="term" value="P:DNA strand elongation involved in DNA replication"/>
    <property type="evidence" value="ECO:0007669"/>
    <property type="project" value="TreeGrafter"/>
</dbReference>
<evidence type="ECO:0000313" key="13">
    <source>
        <dbReference type="EMBL" id="EHM09191.1"/>
    </source>
</evidence>
<evidence type="ECO:0000256" key="5">
    <source>
        <dbReference type="ARBA" id="ARBA00022695"/>
    </source>
</evidence>
<feature type="domain" description="DNA polymerase III beta sliding clamp N-terminal" evidence="10">
    <location>
        <begin position="1"/>
        <end position="118"/>
    </location>
</feature>
<dbReference type="OrthoDB" id="8421503at2"/>
<dbReference type="CDD" id="cd00140">
    <property type="entry name" value="beta_clamp"/>
    <property type="match status" value="1"/>
</dbReference>
<feature type="domain" description="DNA polymerase III beta sliding clamp C-terminal" evidence="12">
    <location>
        <begin position="247"/>
        <end position="365"/>
    </location>
</feature>
<keyword evidence="5 9" id="KW-0548">Nucleotidyltransferase</keyword>
<evidence type="ECO:0000313" key="14">
    <source>
        <dbReference type="Proteomes" id="UP000005730"/>
    </source>
</evidence>
<name>H0UMP6_9BACT</name>
<dbReference type="PANTHER" id="PTHR30478:SF0">
    <property type="entry name" value="BETA SLIDING CLAMP"/>
    <property type="match status" value="1"/>
</dbReference>
<dbReference type="STRING" id="926567.TheveDRAFT_0002"/>
<proteinExistence type="inferred from homology"/>
<reference evidence="13 14" key="1">
    <citation type="submission" date="2011-10" db="EMBL/GenBank/DDBJ databases">
        <title>The Noncontiguous Finished genome of Thermanaerovibrio velox DSM 12556.</title>
        <authorList>
            <consortium name="US DOE Joint Genome Institute (JGI-PGF)"/>
            <person name="Lucas S."/>
            <person name="Copeland A."/>
            <person name="Lapidus A."/>
            <person name="Glavina del Rio T."/>
            <person name="Dalin E."/>
            <person name="Tice H."/>
            <person name="Bruce D."/>
            <person name="Goodwin L."/>
            <person name="Pitluck S."/>
            <person name="Peters L."/>
            <person name="Mikhailova N."/>
            <person name="Teshima H."/>
            <person name="Kyrpides N."/>
            <person name="Mavromatis K."/>
            <person name="Ivanova N."/>
            <person name="Markowitz V."/>
            <person name="Cheng J.-F."/>
            <person name="Hugenholtz P."/>
            <person name="Woyke T."/>
            <person name="Wu D."/>
            <person name="Spring S."/>
            <person name="Brambilla E.-M."/>
            <person name="Klenk H.-P."/>
            <person name="Eisen J.A."/>
        </authorList>
    </citation>
    <scope>NUCLEOTIDE SEQUENCE [LARGE SCALE GENOMIC DNA]</scope>
    <source>
        <strain evidence="13 14">DSM 12556</strain>
    </source>
</reference>
<comment type="subcellular location">
    <subcellularLocation>
        <location evidence="1 9">Cytoplasm</location>
    </subcellularLocation>
</comment>
<dbReference type="InterPro" id="IPR022635">
    <property type="entry name" value="DNA_polIII_beta_C"/>
</dbReference>
<dbReference type="InterPro" id="IPR022634">
    <property type="entry name" value="DNA_polIII_beta_N"/>
</dbReference>
<keyword evidence="14" id="KW-1185">Reference proteome</keyword>
<dbReference type="InterPro" id="IPR001001">
    <property type="entry name" value="DNA_polIII_beta"/>
</dbReference>
<comment type="subunit">
    <text evidence="9">Forms a ring-shaped head-to-tail homodimer around DNA.</text>
</comment>
<dbReference type="RefSeq" id="WP_006582682.1">
    <property type="nucleotide sequence ID" value="NZ_CM001377.1"/>
</dbReference>
<evidence type="ECO:0000259" key="10">
    <source>
        <dbReference type="Pfam" id="PF00712"/>
    </source>
</evidence>
<dbReference type="InterPro" id="IPR022637">
    <property type="entry name" value="DNA_polIII_beta_cen"/>
</dbReference>
<dbReference type="Gene3D" id="3.10.150.10">
    <property type="entry name" value="DNA Polymerase III, subunit A, domain 2"/>
    <property type="match status" value="1"/>
</dbReference>
<evidence type="ECO:0000259" key="11">
    <source>
        <dbReference type="Pfam" id="PF02767"/>
    </source>
</evidence>
<sequence length="379" mass="41290">MKLEIEKSSFIKSWGMAERCAGTSSASASSSVLIRCSSGSVELLATDMKTSIKCPVEGVRSNGDGEALLPVKVLGDLFKKSPEGTFTISLEDGKGIMTSGRSRYRFMTYPPEEFPKIPSSSAAQEMGVISAQDLRTAIAEGAIAASTSEEYPPYLSCAYFQGDNGAIRVVSTDSRRLAYSKVPMMGESSEAMLLPMKAVRELDRMLASLEGEAEVRILSDGVQGYFVCREFEFSIRRVESKFPQYERILPKSCTTFMETSRSQLLGALERLDLVVRDFNRMVAVTLSPGGGCTLRSRSPEFGEAVEEVEALIEGEPLRIAFNVRFLIEGVKGLQDSLVRLEFNGPGGHVCIKRTGSDGYLYLLAPLAIDEAELPGEDAI</sequence>
<evidence type="ECO:0000259" key="12">
    <source>
        <dbReference type="Pfam" id="PF02768"/>
    </source>
</evidence>
<keyword evidence="7 9" id="KW-0239">DNA-directed DNA polymerase</keyword>
<evidence type="ECO:0000256" key="4">
    <source>
        <dbReference type="ARBA" id="ARBA00022679"/>
    </source>
</evidence>
<organism evidence="13 14">
    <name type="scientific">Thermanaerovibrio velox DSM 12556</name>
    <dbReference type="NCBI Taxonomy" id="926567"/>
    <lineage>
        <taxon>Bacteria</taxon>
        <taxon>Thermotogati</taxon>
        <taxon>Synergistota</taxon>
        <taxon>Synergistia</taxon>
        <taxon>Synergistales</taxon>
        <taxon>Synergistaceae</taxon>
        <taxon>Thermanaerovibrio</taxon>
    </lineage>
</organism>
<dbReference type="GO" id="GO:0003887">
    <property type="term" value="F:DNA-directed DNA polymerase activity"/>
    <property type="evidence" value="ECO:0007669"/>
    <property type="project" value="UniProtKB-UniRule"/>
</dbReference>
<keyword evidence="4 9" id="KW-0808">Transferase</keyword>
<dbReference type="PIRSF" id="PIRSF000804">
    <property type="entry name" value="DNA_pol_III_b"/>
    <property type="match status" value="1"/>
</dbReference>
<evidence type="ECO:0000256" key="2">
    <source>
        <dbReference type="ARBA" id="ARBA00010752"/>
    </source>
</evidence>
<evidence type="ECO:0000256" key="1">
    <source>
        <dbReference type="ARBA" id="ARBA00004496"/>
    </source>
</evidence>
<dbReference type="InterPro" id="IPR046938">
    <property type="entry name" value="DNA_clamp_sf"/>
</dbReference>
<dbReference type="Pfam" id="PF02768">
    <property type="entry name" value="DNA_pol3_beta_3"/>
    <property type="match status" value="1"/>
</dbReference>
<keyword evidence="3 9" id="KW-0963">Cytoplasm</keyword>
<evidence type="ECO:0000256" key="9">
    <source>
        <dbReference type="PIRNR" id="PIRNR000804"/>
    </source>
</evidence>
<dbReference type="GO" id="GO:0009360">
    <property type="term" value="C:DNA polymerase III complex"/>
    <property type="evidence" value="ECO:0007669"/>
    <property type="project" value="InterPro"/>
</dbReference>
<dbReference type="Proteomes" id="UP000005730">
    <property type="component" value="Chromosome"/>
</dbReference>
<protein>
    <recommendedName>
        <fullName evidence="9">Beta sliding clamp</fullName>
    </recommendedName>
</protein>
<dbReference type="PANTHER" id="PTHR30478">
    <property type="entry name" value="DNA POLYMERASE III SUBUNIT BETA"/>
    <property type="match status" value="1"/>
</dbReference>
<dbReference type="HOGENOM" id="CLU_038149_4_2_0"/>
<dbReference type="GO" id="GO:0008408">
    <property type="term" value="F:3'-5' exonuclease activity"/>
    <property type="evidence" value="ECO:0007669"/>
    <property type="project" value="InterPro"/>
</dbReference>
<dbReference type="NCBIfam" id="TIGR00663">
    <property type="entry name" value="dnan"/>
    <property type="match status" value="1"/>
</dbReference>
<dbReference type="Pfam" id="PF02767">
    <property type="entry name" value="DNA_pol3_beta_2"/>
    <property type="match status" value="1"/>
</dbReference>
<keyword evidence="8" id="KW-0238">DNA-binding</keyword>
<dbReference type="Gene3D" id="3.70.10.10">
    <property type="match status" value="1"/>
</dbReference>
<accession>H0UMP6</accession>
<evidence type="ECO:0000256" key="8">
    <source>
        <dbReference type="ARBA" id="ARBA00023125"/>
    </source>
</evidence>
<dbReference type="EMBL" id="CM001377">
    <property type="protein sequence ID" value="EHM09191.1"/>
    <property type="molecule type" value="Genomic_DNA"/>
</dbReference>
<dbReference type="GO" id="GO:0003677">
    <property type="term" value="F:DNA binding"/>
    <property type="evidence" value="ECO:0007669"/>
    <property type="project" value="UniProtKB-UniRule"/>
</dbReference>
<comment type="similarity">
    <text evidence="2 9">Belongs to the beta sliding clamp family.</text>
</comment>
<dbReference type="GO" id="GO:0005737">
    <property type="term" value="C:cytoplasm"/>
    <property type="evidence" value="ECO:0007669"/>
    <property type="project" value="UniProtKB-SubCell"/>
</dbReference>
<gene>
    <name evidence="13" type="ORF">TheveDRAFT_0002</name>
</gene>
<evidence type="ECO:0000256" key="6">
    <source>
        <dbReference type="ARBA" id="ARBA00022705"/>
    </source>
</evidence>
<dbReference type="SMART" id="SM00480">
    <property type="entry name" value="POL3Bc"/>
    <property type="match status" value="1"/>
</dbReference>
<keyword evidence="6 9" id="KW-0235">DNA replication</keyword>
<evidence type="ECO:0000256" key="3">
    <source>
        <dbReference type="ARBA" id="ARBA00022490"/>
    </source>
</evidence>
<feature type="domain" description="DNA polymerase III beta sliding clamp central" evidence="11">
    <location>
        <begin position="129"/>
        <end position="244"/>
    </location>
</feature>